<name>A0A2P5BPZ8_PARAD</name>
<dbReference type="AlphaFoldDB" id="A0A2P5BPZ8"/>
<evidence type="ECO:0000313" key="1">
    <source>
        <dbReference type="EMBL" id="PON50853.1"/>
    </source>
</evidence>
<organism evidence="1 2">
    <name type="scientific">Parasponia andersonii</name>
    <name type="common">Sponia andersonii</name>
    <dbReference type="NCBI Taxonomy" id="3476"/>
    <lineage>
        <taxon>Eukaryota</taxon>
        <taxon>Viridiplantae</taxon>
        <taxon>Streptophyta</taxon>
        <taxon>Embryophyta</taxon>
        <taxon>Tracheophyta</taxon>
        <taxon>Spermatophyta</taxon>
        <taxon>Magnoliopsida</taxon>
        <taxon>eudicotyledons</taxon>
        <taxon>Gunneridae</taxon>
        <taxon>Pentapetalae</taxon>
        <taxon>rosids</taxon>
        <taxon>fabids</taxon>
        <taxon>Rosales</taxon>
        <taxon>Cannabaceae</taxon>
        <taxon>Parasponia</taxon>
    </lineage>
</organism>
<keyword evidence="2" id="KW-1185">Reference proteome</keyword>
<reference evidence="2" key="1">
    <citation type="submission" date="2016-06" db="EMBL/GenBank/DDBJ databases">
        <title>Parallel loss of symbiosis genes in relatives of nitrogen-fixing non-legume Parasponia.</title>
        <authorList>
            <person name="Van Velzen R."/>
            <person name="Holmer R."/>
            <person name="Bu F."/>
            <person name="Rutten L."/>
            <person name="Van Zeijl A."/>
            <person name="Liu W."/>
            <person name="Santuari L."/>
            <person name="Cao Q."/>
            <person name="Sharma T."/>
            <person name="Shen D."/>
            <person name="Roswanjaya Y."/>
            <person name="Wardhani T."/>
            <person name="Kalhor M.S."/>
            <person name="Jansen J."/>
            <person name="Van den Hoogen J."/>
            <person name="Gungor B."/>
            <person name="Hartog M."/>
            <person name="Hontelez J."/>
            <person name="Verver J."/>
            <person name="Yang W.-C."/>
            <person name="Schijlen E."/>
            <person name="Repin R."/>
            <person name="Schilthuizen M."/>
            <person name="Schranz E."/>
            <person name="Heidstra R."/>
            <person name="Miyata K."/>
            <person name="Fedorova E."/>
            <person name="Kohlen W."/>
            <person name="Bisseling T."/>
            <person name="Smit S."/>
            <person name="Geurts R."/>
        </authorList>
    </citation>
    <scope>NUCLEOTIDE SEQUENCE [LARGE SCALE GENOMIC DNA]</scope>
    <source>
        <strain evidence="2">cv. WU1-14</strain>
    </source>
</reference>
<sequence>MGMNLLGSDGPNLEMKNPSAAEIKARPSSVFGTNSLLICALHGAWASNSVSTWASSIDNNLFWNESF</sequence>
<evidence type="ECO:0000313" key="2">
    <source>
        <dbReference type="Proteomes" id="UP000237105"/>
    </source>
</evidence>
<dbReference type="EMBL" id="JXTB01000241">
    <property type="protein sequence ID" value="PON50853.1"/>
    <property type="molecule type" value="Genomic_DNA"/>
</dbReference>
<feature type="non-terminal residue" evidence="1">
    <location>
        <position position="67"/>
    </location>
</feature>
<accession>A0A2P5BPZ8</accession>
<protein>
    <submittedName>
        <fullName evidence="1">Uncharacterized protein</fullName>
    </submittedName>
</protein>
<proteinExistence type="predicted"/>
<dbReference type="Proteomes" id="UP000237105">
    <property type="component" value="Unassembled WGS sequence"/>
</dbReference>
<comment type="caution">
    <text evidence="1">The sequence shown here is derived from an EMBL/GenBank/DDBJ whole genome shotgun (WGS) entry which is preliminary data.</text>
</comment>
<gene>
    <name evidence="1" type="ORF">PanWU01x14_220900</name>
</gene>